<proteinExistence type="predicted"/>
<gene>
    <name evidence="1" type="ORF">NZH93_38850</name>
</gene>
<reference evidence="1" key="1">
    <citation type="submission" date="2022-08" db="EMBL/GenBank/DDBJ databases">
        <authorList>
            <person name="Tistechok S."/>
            <person name="Samborskyy M."/>
            <person name="Roman I."/>
        </authorList>
    </citation>
    <scope>NUCLEOTIDE SEQUENCE</scope>
    <source>
        <strain evidence="1">DSM 103496</strain>
    </source>
</reference>
<dbReference type="Pfam" id="PF06245">
    <property type="entry name" value="DUF1015"/>
    <property type="match status" value="1"/>
</dbReference>
<accession>A0A9X2VV97</accession>
<sequence>MTGWLQPVRRGWVVRDRVPGPDVDEFAEPDQVVRALAGPGGGRGTLLAVQHPHRTPAALAAGTGLVESLPLAREALGQLLRQAYRPVSDVVAPYWVDGPDGTACGLLCVVDPAAVDADGISRVRHSEQVYPDVVAERARVLAGLGVATSAAMLVPVAPRDELTALLHAEFDHDPAVSLVDSGGRRHRVWLVGPGDAQDTLLEVAGAHPLLVADGNHRVAAAAAAGLSGLLALVTAGPALRIGPIHRALVDTGLSADDLATAWRALGLRVDDLPAVRPPEPGVVVVVCPDRVLRVDLPTPGIDHAAVESLLLEKALGLDPESPRVRPVIDERWRSVAADAVLLVAPVPLADVLAVHAAGERMPRKSTYFTPKPRSGLLLADL</sequence>
<dbReference type="Proteomes" id="UP001141259">
    <property type="component" value="Unassembled WGS sequence"/>
</dbReference>
<keyword evidence="2" id="KW-1185">Reference proteome</keyword>
<comment type="caution">
    <text evidence="1">The sequence shown here is derived from an EMBL/GenBank/DDBJ whole genome shotgun (WGS) entry which is preliminary data.</text>
</comment>
<organism evidence="1 2">
    <name type="scientific">Umezawaea endophytica</name>
    <dbReference type="NCBI Taxonomy" id="1654476"/>
    <lineage>
        <taxon>Bacteria</taxon>
        <taxon>Bacillati</taxon>
        <taxon>Actinomycetota</taxon>
        <taxon>Actinomycetes</taxon>
        <taxon>Pseudonocardiales</taxon>
        <taxon>Pseudonocardiaceae</taxon>
        <taxon>Umezawaea</taxon>
    </lineage>
</organism>
<protein>
    <submittedName>
        <fullName evidence="1">DUF1015 domain-containing protein</fullName>
    </submittedName>
</protein>
<dbReference type="EMBL" id="JANYMP010000026">
    <property type="protein sequence ID" value="MCS7482842.1"/>
    <property type="molecule type" value="Genomic_DNA"/>
</dbReference>
<dbReference type="PANTHER" id="PTHR36454">
    <property type="entry name" value="LMO2823 PROTEIN"/>
    <property type="match status" value="1"/>
</dbReference>
<evidence type="ECO:0000313" key="1">
    <source>
        <dbReference type="EMBL" id="MCS7482842.1"/>
    </source>
</evidence>
<name>A0A9X2VV97_9PSEU</name>
<dbReference type="AlphaFoldDB" id="A0A9X2VV97"/>
<dbReference type="PANTHER" id="PTHR36454:SF1">
    <property type="entry name" value="DUF1015 DOMAIN-CONTAINING PROTEIN"/>
    <property type="match status" value="1"/>
</dbReference>
<evidence type="ECO:0000313" key="2">
    <source>
        <dbReference type="Proteomes" id="UP001141259"/>
    </source>
</evidence>
<dbReference type="RefSeq" id="WP_259628305.1">
    <property type="nucleotide sequence ID" value="NZ_JANYMP010000026.1"/>
</dbReference>
<dbReference type="InterPro" id="IPR008323">
    <property type="entry name" value="UCP033563"/>
</dbReference>